<feature type="transmembrane region" description="Helical" evidence="7">
    <location>
        <begin position="298"/>
        <end position="317"/>
    </location>
</feature>
<dbReference type="RefSeq" id="WP_131152322.1">
    <property type="nucleotide sequence ID" value="NZ_SJTG01000004.1"/>
</dbReference>
<evidence type="ECO:0000256" key="6">
    <source>
        <dbReference type="ARBA" id="ARBA00023136"/>
    </source>
</evidence>
<evidence type="ECO:0000256" key="7">
    <source>
        <dbReference type="SAM" id="Phobius"/>
    </source>
</evidence>
<comment type="caution">
    <text evidence="8">The sequence shown here is derived from an EMBL/GenBank/DDBJ whole genome shotgun (WGS) entry which is preliminary data.</text>
</comment>
<keyword evidence="3 7" id="KW-0812">Transmembrane</keyword>
<feature type="transmembrane region" description="Helical" evidence="7">
    <location>
        <begin position="268"/>
        <end position="286"/>
    </location>
</feature>
<keyword evidence="6 7" id="KW-0472">Membrane</keyword>
<name>A0A4R0YN46_9GAMM</name>
<comment type="subcellular location">
    <subcellularLocation>
        <location evidence="1">Endomembrane system</location>
        <topology evidence="1">Multi-pass membrane protein</topology>
    </subcellularLocation>
    <subcellularLocation>
        <location evidence="2">Endoplasmic reticulum membrane</location>
    </subcellularLocation>
</comment>
<sequence length="348" mass="37347">MSARRPEGANGWLSGILGALLMLLGVGLGAMTEQSAITSRMAFNRHGGEVLDLADAQGPQAGQHGYMVRVAGDIDVVEQPYDADFGQRINTPVLVRHVEMFQWREVRMGSDVHYEQDWVDRPVDAAGFARPAGHANPGAFPITGKQFDASLVKVGGFALSPPLLHELPGSDFITPSASKMPENLAASFSQNGKYLTTSANTSHPRLGDLRISWEVVPIQQVTVFARLDGDRLVPAADADDGKGFDVQLGDRRLVDVLPDVPEPPSMVAVRRVLAVLLAAFGALLLLWRRLPSDRALPVALGAGLLLTGAVAGVMWLGKDLQAAAFWFLAAVVGLAVAVWRLHGAMERR</sequence>
<evidence type="ECO:0000313" key="8">
    <source>
        <dbReference type="EMBL" id="TCI07736.1"/>
    </source>
</evidence>
<dbReference type="GO" id="GO:0071763">
    <property type="term" value="P:nuclear membrane organization"/>
    <property type="evidence" value="ECO:0007669"/>
    <property type="project" value="TreeGrafter"/>
</dbReference>
<proteinExistence type="predicted"/>
<protein>
    <submittedName>
        <fullName evidence="8">Uncharacterized protein</fullName>
    </submittedName>
</protein>
<dbReference type="PANTHER" id="PTHR13416:SF2">
    <property type="entry name" value="TRANSMEMBRANE PROTEIN 43"/>
    <property type="match status" value="1"/>
</dbReference>
<dbReference type="Proteomes" id="UP000291822">
    <property type="component" value="Unassembled WGS sequence"/>
</dbReference>
<dbReference type="GO" id="GO:0012505">
    <property type="term" value="C:endomembrane system"/>
    <property type="evidence" value="ECO:0007669"/>
    <property type="project" value="UniProtKB-SubCell"/>
</dbReference>
<dbReference type="EMBL" id="SJTG01000004">
    <property type="protein sequence ID" value="TCI07736.1"/>
    <property type="molecule type" value="Genomic_DNA"/>
</dbReference>
<evidence type="ECO:0000256" key="3">
    <source>
        <dbReference type="ARBA" id="ARBA00022692"/>
    </source>
</evidence>
<keyword evidence="9" id="KW-1185">Reference proteome</keyword>
<dbReference type="GO" id="GO:0006629">
    <property type="term" value="P:lipid metabolic process"/>
    <property type="evidence" value="ECO:0007669"/>
    <property type="project" value="TreeGrafter"/>
</dbReference>
<accession>A0A4R0YN46</accession>
<keyword evidence="4" id="KW-0256">Endoplasmic reticulum</keyword>
<evidence type="ECO:0000256" key="4">
    <source>
        <dbReference type="ARBA" id="ARBA00022824"/>
    </source>
</evidence>
<gene>
    <name evidence="8" type="ORF">EZM97_23940</name>
</gene>
<evidence type="ECO:0000256" key="5">
    <source>
        <dbReference type="ARBA" id="ARBA00022989"/>
    </source>
</evidence>
<dbReference type="PANTHER" id="PTHR13416">
    <property type="match status" value="1"/>
</dbReference>
<feature type="transmembrane region" description="Helical" evidence="7">
    <location>
        <begin position="323"/>
        <end position="341"/>
    </location>
</feature>
<organism evidence="8 9">
    <name type="scientific">Dyella soli</name>
    <dbReference type="NCBI Taxonomy" id="522319"/>
    <lineage>
        <taxon>Bacteria</taxon>
        <taxon>Pseudomonadati</taxon>
        <taxon>Pseudomonadota</taxon>
        <taxon>Gammaproteobacteria</taxon>
        <taxon>Lysobacterales</taxon>
        <taxon>Rhodanobacteraceae</taxon>
        <taxon>Dyella</taxon>
    </lineage>
</organism>
<reference evidence="8 9" key="1">
    <citation type="submission" date="2019-02" db="EMBL/GenBank/DDBJ databases">
        <title>Dyella amyloliquefaciens sp. nov., isolated from forest soil.</title>
        <authorList>
            <person name="Gao Z.-H."/>
            <person name="Qiu L.-H."/>
        </authorList>
    </citation>
    <scope>NUCLEOTIDE SEQUENCE [LARGE SCALE GENOMIC DNA]</scope>
    <source>
        <strain evidence="8 9">KACC 12747</strain>
    </source>
</reference>
<keyword evidence="5 7" id="KW-1133">Transmembrane helix</keyword>
<dbReference type="AlphaFoldDB" id="A0A4R0YN46"/>
<evidence type="ECO:0000256" key="2">
    <source>
        <dbReference type="ARBA" id="ARBA00004586"/>
    </source>
</evidence>
<dbReference type="InterPro" id="IPR012430">
    <property type="entry name" value="TMEM43_fam"/>
</dbReference>
<dbReference type="Pfam" id="PF07787">
    <property type="entry name" value="TMEM43"/>
    <property type="match status" value="1"/>
</dbReference>
<evidence type="ECO:0000256" key="1">
    <source>
        <dbReference type="ARBA" id="ARBA00004127"/>
    </source>
</evidence>
<evidence type="ECO:0000313" key="9">
    <source>
        <dbReference type="Proteomes" id="UP000291822"/>
    </source>
</evidence>